<keyword evidence="2" id="KW-0808">Transferase</keyword>
<dbReference type="InterPro" id="IPR004399">
    <property type="entry name" value="HMP/HMP-P_kinase_dom"/>
</dbReference>
<protein>
    <submittedName>
        <fullName evidence="2">Phosphomethylpyrimidine kinase</fullName>
        <ecNumber evidence="2">2.-.-.-</ecNumber>
    </submittedName>
</protein>
<dbReference type="GO" id="GO:0008902">
    <property type="term" value="F:hydroxymethylpyrimidine kinase activity"/>
    <property type="evidence" value="ECO:0007669"/>
    <property type="project" value="TreeGrafter"/>
</dbReference>
<proteinExistence type="predicted"/>
<dbReference type="PANTHER" id="PTHR20858">
    <property type="entry name" value="PHOSPHOMETHYLPYRIMIDINE KINASE"/>
    <property type="match status" value="1"/>
</dbReference>
<dbReference type="InterPro" id="IPR029056">
    <property type="entry name" value="Ribokinase-like"/>
</dbReference>
<dbReference type="EC" id="2.-.-.-" evidence="2"/>
<dbReference type="GO" id="GO:0005829">
    <property type="term" value="C:cytosol"/>
    <property type="evidence" value="ECO:0007669"/>
    <property type="project" value="TreeGrafter"/>
</dbReference>
<dbReference type="CDD" id="cd01169">
    <property type="entry name" value="HMPP_kinase"/>
    <property type="match status" value="1"/>
</dbReference>
<comment type="caution">
    <text evidence="2">The sequence shown here is derived from an EMBL/GenBank/DDBJ whole genome shotgun (WGS) entry which is preliminary data.</text>
</comment>
<dbReference type="GO" id="GO:0009228">
    <property type="term" value="P:thiamine biosynthetic process"/>
    <property type="evidence" value="ECO:0007669"/>
    <property type="project" value="InterPro"/>
</dbReference>
<dbReference type="AlphaFoldDB" id="J9G3K9"/>
<accession>J9G3K9</accession>
<dbReference type="PANTHER" id="PTHR20858:SF17">
    <property type="entry name" value="HYDROXYMETHYLPYRIMIDINE_PHOSPHOMETHYLPYRIMIDINE KINASE THI20-RELATED"/>
    <property type="match status" value="1"/>
</dbReference>
<dbReference type="NCBIfam" id="TIGR00097">
    <property type="entry name" value="HMP-P_kinase"/>
    <property type="match status" value="1"/>
</dbReference>
<dbReference type="InterPro" id="IPR013749">
    <property type="entry name" value="PM/HMP-P_kinase-1"/>
</dbReference>
<sequence>MKHYTVCMTLAGSDPSGGAGIQADLKTFAALGCYGQAVISALTVQSTQGVKESHPIDFRLIYDQAVEVMQDWMPHALKIGMVPNMLCADAIDRVCKMFPIPFVVYDPVMISSSGHPLIEPEAIRFIRKNLMRRCSLITPNLPEAQALTEDESRDPERLASRLSDLIDKHSVLVKGGHATGDTSVDVLYHQGKFYSYEAPRIHTRNSHGTGCVLSSAIAA</sequence>
<evidence type="ECO:0000259" key="1">
    <source>
        <dbReference type="Pfam" id="PF08543"/>
    </source>
</evidence>
<keyword evidence="2" id="KW-0418">Kinase</keyword>
<dbReference type="Gene3D" id="3.40.1190.20">
    <property type="match status" value="1"/>
</dbReference>
<reference evidence="2" key="1">
    <citation type="journal article" date="2012" name="PLoS ONE">
        <title>Gene sets for utilization of primary and secondary nutrition supplies in the distal gut of endangered iberian lynx.</title>
        <authorList>
            <person name="Alcaide M."/>
            <person name="Messina E."/>
            <person name="Richter M."/>
            <person name="Bargiela R."/>
            <person name="Peplies J."/>
            <person name="Huws S.A."/>
            <person name="Newbold C.J."/>
            <person name="Golyshin P.N."/>
            <person name="Simon M.A."/>
            <person name="Lopez G."/>
            <person name="Yakimov M.M."/>
            <person name="Ferrer M."/>
        </authorList>
    </citation>
    <scope>NUCLEOTIDE SEQUENCE</scope>
</reference>
<gene>
    <name evidence="2" type="ORF">EVA_10082</name>
</gene>
<feature type="domain" description="Pyridoxamine kinase/Phosphomethylpyrimidine kinase" evidence="1">
    <location>
        <begin position="14"/>
        <end position="219"/>
    </location>
</feature>
<dbReference type="Pfam" id="PF08543">
    <property type="entry name" value="Phos_pyr_kin"/>
    <property type="match status" value="1"/>
</dbReference>
<dbReference type="SUPFAM" id="SSF53613">
    <property type="entry name" value="Ribokinase-like"/>
    <property type="match status" value="1"/>
</dbReference>
<name>J9G3K9_9ZZZZ</name>
<organism evidence="2">
    <name type="scientific">gut metagenome</name>
    <dbReference type="NCBI Taxonomy" id="749906"/>
    <lineage>
        <taxon>unclassified sequences</taxon>
        <taxon>metagenomes</taxon>
        <taxon>organismal metagenomes</taxon>
    </lineage>
</organism>
<dbReference type="EMBL" id="AMCI01002809">
    <property type="protein sequence ID" value="EJX01802.1"/>
    <property type="molecule type" value="Genomic_DNA"/>
</dbReference>
<dbReference type="GO" id="GO:0008972">
    <property type="term" value="F:phosphomethylpyrimidine kinase activity"/>
    <property type="evidence" value="ECO:0007669"/>
    <property type="project" value="InterPro"/>
</dbReference>
<evidence type="ECO:0000313" key="2">
    <source>
        <dbReference type="EMBL" id="EJX01802.1"/>
    </source>
</evidence>